<dbReference type="SUPFAM" id="SSF46785">
    <property type="entry name" value="Winged helix' DNA-binding domain"/>
    <property type="match status" value="1"/>
</dbReference>
<dbReference type="InterPro" id="IPR005149">
    <property type="entry name" value="Tscrpt_reg_PadR_N"/>
</dbReference>
<dbReference type="Gene3D" id="1.10.10.10">
    <property type="entry name" value="Winged helix-like DNA-binding domain superfamily/Winged helix DNA-binding domain"/>
    <property type="match status" value="1"/>
</dbReference>
<proteinExistence type="predicted"/>
<sequence>MRSNREMRKLAAVLLAGAAETRFSAEELRRATRVHSRRLYPMLATLEQRGWLTDGWEDPTKTQRYYVLTEDGRRELTRR</sequence>
<dbReference type="EMBL" id="JBDZYD010000016">
    <property type="protein sequence ID" value="MEQ0564643.1"/>
    <property type="molecule type" value="Genomic_DNA"/>
</dbReference>
<name>A0ABV0LQR7_9PSEU</name>
<comment type="caution">
    <text evidence="2">The sequence shown here is derived from an EMBL/GenBank/DDBJ whole genome shotgun (WGS) entry which is preliminary data.</text>
</comment>
<evidence type="ECO:0000313" key="2">
    <source>
        <dbReference type="EMBL" id="MEQ0564643.1"/>
    </source>
</evidence>
<protein>
    <submittedName>
        <fullName evidence="2">Helix-turn-helix transcriptional regulator</fullName>
    </submittedName>
</protein>
<evidence type="ECO:0000259" key="1">
    <source>
        <dbReference type="Pfam" id="PF03551"/>
    </source>
</evidence>
<reference evidence="2 3" key="1">
    <citation type="submission" date="2024-05" db="EMBL/GenBank/DDBJ databases">
        <authorList>
            <person name="Zhao H."/>
            <person name="Xu Y."/>
            <person name="Lin S."/>
            <person name="Spain J.C."/>
            <person name="Zhou N.-Y."/>
        </authorList>
    </citation>
    <scope>NUCLEOTIDE SEQUENCE [LARGE SCALE GENOMIC DNA]</scope>
    <source>
        <strain evidence="2 3">NEAU-NG30</strain>
    </source>
</reference>
<gene>
    <name evidence="2" type="ORF">ABJI51_36680</name>
</gene>
<keyword evidence="3" id="KW-1185">Reference proteome</keyword>
<dbReference type="InterPro" id="IPR036388">
    <property type="entry name" value="WH-like_DNA-bd_sf"/>
</dbReference>
<feature type="domain" description="Transcription regulator PadR N-terminal" evidence="1">
    <location>
        <begin position="30"/>
        <end position="77"/>
    </location>
</feature>
<evidence type="ECO:0000313" key="3">
    <source>
        <dbReference type="Proteomes" id="UP001440984"/>
    </source>
</evidence>
<dbReference type="Pfam" id="PF03551">
    <property type="entry name" value="PadR"/>
    <property type="match status" value="1"/>
</dbReference>
<dbReference type="RefSeq" id="WP_348955712.1">
    <property type="nucleotide sequence ID" value="NZ_JBDZYD010000016.1"/>
</dbReference>
<accession>A0ABV0LQR7</accession>
<dbReference type="Proteomes" id="UP001440984">
    <property type="component" value="Unassembled WGS sequence"/>
</dbReference>
<organism evidence="2 3">
    <name type="scientific">Amycolatopsis melonis</name>
    <dbReference type="NCBI Taxonomy" id="3156488"/>
    <lineage>
        <taxon>Bacteria</taxon>
        <taxon>Bacillati</taxon>
        <taxon>Actinomycetota</taxon>
        <taxon>Actinomycetes</taxon>
        <taxon>Pseudonocardiales</taxon>
        <taxon>Pseudonocardiaceae</taxon>
        <taxon>Amycolatopsis</taxon>
    </lineage>
</organism>
<dbReference type="InterPro" id="IPR036390">
    <property type="entry name" value="WH_DNA-bd_sf"/>
</dbReference>